<gene>
    <name evidence="15" type="ORF">J5N97_019935</name>
</gene>
<comment type="caution">
    <text evidence="15">The sequence shown here is derived from an EMBL/GenBank/DDBJ whole genome shotgun (WGS) entry which is preliminary data.</text>
</comment>
<feature type="chain" id="PRO_5038672591" description="Subtilisin-like protease SBT1.9" evidence="11">
    <location>
        <begin position="26"/>
        <end position="757"/>
    </location>
</feature>
<evidence type="ECO:0000259" key="14">
    <source>
        <dbReference type="Pfam" id="PF17766"/>
    </source>
</evidence>
<evidence type="ECO:0000256" key="10">
    <source>
        <dbReference type="PROSITE-ProRule" id="PRU01240"/>
    </source>
</evidence>
<evidence type="ECO:0000313" key="15">
    <source>
        <dbReference type="EMBL" id="KAJ0971976.1"/>
    </source>
</evidence>
<evidence type="ECO:0000256" key="11">
    <source>
        <dbReference type="SAM" id="SignalP"/>
    </source>
</evidence>
<comment type="subcellular location">
    <subcellularLocation>
        <location evidence="1">Secreted</location>
    </subcellularLocation>
</comment>
<dbReference type="InterPro" id="IPR034197">
    <property type="entry name" value="Peptidases_S8_3"/>
</dbReference>
<keyword evidence="8" id="KW-0325">Glycoprotein</keyword>
<dbReference type="PROSITE" id="PS51892">
    <property type="entry name" value="SUBTILASE"/>
    <property type="match status" value="1"/>
</dbReference>
<dbReference type="InterPro" id="IPR041469">
    <property type="entry name" value="Subtilisin-like_FN3"/>
</dbReference>
<sequence>MPSLAARLLLLHVWLLTSLLAMAMAAHRSTYIVHMDGSVMPKAFANHRHWYSATLQTLSTSTLAKQDGSEAPLKLVYAYENVMHGFSALLSSDELQALKQMPSFLSAHEERQATIDTTHTYEFLSLNTVTGLWPASNYGEDVIIGVIDSGVWPESESFNDRGMPVVLPTRWKGKCQPGEEFNTSLCNRKLIGAQYFNKGVIAANPGINISMNSARDRTGHGTHTASTAAGNYASADYFGYATGTARGIAPKARLAVYKVNWQEGSYESDLLAGMDQAIADGVDIISISLGFNGVELYEDPIAIGSFSAMEKGILVSTSAGNRGPDRSTLHNGIPWAVTVAAGTIDRKFSGTLTLGNGETIIGATLYPENALLVNVQLVYNQTISVCNSSSLLTSEAEGMIVVCEDTGSSETGTTWYQQYYVTESKAAGAIFISEQIPTFDYTCPGVVINSKQAVKVIKYAKNNPEATVTMKFRQTFVGTERAPAVAASSSRGPSQSFPGVLKPDIMAPGTNVLAAWIPTSASAIIGNTPLASDFNIIAGTSMACPHISGVAALLKGARPGWSPAAIRSAMMTTASSLDNTLKPIQDNGNFRDASPIAMGAGQVDPNKALEPGLVYDASQQDYVSLLCASGYTTKQVRMITRSKSFDCSKASSDLNYPSLIAIFEPNSTSYSKTFVRTVTNVGEGPASYKVKVTAPKWATVVVQPDVLVFKKDERLKYKVSLKARPQGETGTDAYGELVWVDEKGKYSVRSPLVVVLL</sequence>
<keyword evidence="5 11" id="KW-0732">Signal</keyword>
<dbReference type="Pfam" id="PF05922">
    <property type="entry name" value="Inhibitor_I9"/>
    <property type="match status" value="1"/>
</dbReference>
<keyword evidence="3" id="KW-0964">Secreted</keyword>
<dbReference type="InterPro" id="IPR036852">
    <property type="entry name" value="Peptidase_S8/S53_dom_sf"/>
</dbReference>
<protein>
    <recommendedName>
        <fullName evidence="17">Subtilisin-like protease SBT1.9</fullName>
    </recommendedName>
</protein>
<keyword evidence="6 10" id="KW-0378">Hydrolase</keyword>
<feature type="domain" description="Peptidase S8/S53" evidence="12">
    <location>
        <begin position="139"/>
        <end position="579"/>
    </location>
</feature>
<dbReference type="GO" id="GO:0004252">
    <property type="term" value="F:serine-type endopeptidase activity"/>
    <property type="evidence" value="ECO:0007669"/>
    <property type="project" value="UniProtKB-UniRule"/>
</dbReference>
<keyword evidence="7 10" id="KW-0720">Serine protease</keyword>
<proteinExistence type="inferred from homology"/>
<reference evidence="15" key="1">
    <citation type="submission" date="2021-03" db="EMBL/GenBank/DDBJ databases">
        <authorList>
            <person name="Li Z."/>
            <person name="Yang C."/>
        </authorList>
    </citation>
    <scope>NUCLEOTIDE SEQUENCE</scope>
    <source>
        <strain evidence="15">Dzin_1.0</strain>
        <tissue evidence="15">Leaf</tissue>
    </source>
</reference>
<evidence type="ECO:0000256" key="8">
    <source>
        <dbReference type="ARBA" id="ARBA00023180"/>
    </source>
</evidence>
<evidence type="ECO:0000256" key="6">
    <source>
        <dbReference type="ARBA" id="ARBA00022801"/>
    </source>
</evidence>
<dbReference type="EMBL" id="JAGGNH010000005">
    <property type="protein sequence ID" value="KAJ0971976.1"/>
    <property type="molecule type" value="Genomic_DNA"/>
</dbReference>
<feature type="domain" description="Subtilisin-like protease fibronectin type-III" evidence="14">
    <location>
        <begin position="653"/>
        <end position="754"/>
    </location>
</feature>
<evidence type="ECO:0000259" key="13">
    <source>
        <dbReference type="Pfam" id="PF05922"/>
    </source>
</evidence>
<evidence type="ECO:0000256" key="4">
    <source>
        <dbReference type="ARBA" id="ARBA00022670"/>
    </source>
</evidence>
<keyword evidence="4 10" id="KW-0645">Protease</keyword>
<feature type="active site" description="Charge relay system" evidence="9 10">
    <location>
        <position position="148"/>
    </location>
</feature>
<feature type="domain" description="Inhibitor I9" evidence="13">
    <location>
        <begin position="30"/>
        <end position="112"/>
    </location>
</feature>
<dbReference type="InterPro" id="IPR000209">
    <property type="entry name" value="Peptidase_S8/S53_dom"/>
</dbReference>
<keyword evidence="16" id="KW-1185">Reference proteome</keyword>
<dbReference type="InterPro" id="IPR015500">
    <property type="entry name" value="Peptidase_S8_subtilisin-rel"/>
</dbReference>
<dbReference type="PROSITE" id="PS00138">
    <property type="entry name" value="SUBTILASE_SER"/>
    <property type="match status" value="1"/>
</dbReference>
<dbReference type="FunFam" id="3.40.50.200:FF:000006">
    <property type="entry name" value="Subtilisin-like protease SBT1.5"/>
    <property type="match status" value="1"/>
</dbReference>
<dbReference type="PRINTS" id="PR00723">
    <property type="entry name" value="SUBTILISIN"/>
</dbReference>
<evidence type="ECO:0000256" key="1">
    <source>
        <dbReference type="ARBA" id="ARBA00004613"/>
    </source>
</evidence>
<dbReference type="PANTHER" id="PTHR10795">
    <property type="entry name" value="PROPROTEIN CONVERTASE SUBTILISIN/KEXIN"/>
    <property type="match status" value="1"/>
</dbReference>
<dbReference type="Proteomes" id="UP001085076">
    <property type="component" value="Miscellaneous, Linkage group lg05"/>
</dbReference>
<evidence type="ECO:0000256" key="7">
    <source>
        <dbReference type="ARBA" id="ARBA00022825"/>
    </source>
</evidence>
<evidence type="ECO:0000313" key="16">
    <source>
        <dbReference type="Proteomes" id="UP001085076"/>
    </source>
</evidence>
<dbReference type="AlphaFoldDB" id="A0A9D5CET6"/>
<dbReference type="Pfam" id="PF00082">
    <property type="entry name" value="Peptidase_S8"/>
    <property type="match status" value="1"/>
</dbReference>
<dbReference type="FunFam" id="3.30.70.80:FF:000003">
    <property type="entry name" value="Subtilisin-like protease SBT1.9"/>
    <property type="match status" value="1"/>
</dbReference>
<dbReference type="OrthoDB" id="206201at2759"/>
<evidence type="ECO:0000256" key="9">
    <source>
        <dbReference type="PIRSR" id="PIRSR615500-1"/>
    </source>
</evidence>
<feature type="active site" description="Charge relay system" evidence="9 10">
    <location>
        <position position="220"/>
    </location>
</feature>
<dbReference type="InterPro" id="IPR045051">
    <property type="entry name" value="SBT"/>
</dbReference>
<comment type="similarity">
    <text evidence="2 10">Belongs to the peptidase S8 family.</text>
</comment>
<dbReference type="GO" id="GO:0006508">
    <property type="term" value="P:proteolysis"/>
    <property type="evidence" value="ECO:0007669"/>
    <property type="project" value="UniProtKB-KW"/>
</dbReference>
<feature type="signal peptide" evidence="11">
    <location>
        <begin position="1"/>
        <end position="25"/>
    </location>
</feature>
<dbReference type="Gene3D" id="3.40.50.200">
    <property type="entry name" value="Peptidase S8/S53 domain"/>
    <property type="match status" value="1"/>
</dbReference>
<evidence type="ECO:0000256" key="5">
    <source>
        <dbReference type="ARBA" id="ARBA00022729"/>
    </source>
</evidence>
<dbReference type="SUPFAM" id="SSF52743">
    <property type="entry name" value="Subtilisin-like"/>
    <property type="match status" value="1"/>
</dbReference>
<dbReference type="Gene3D" id="3.30.70.80">
    <property type="entry name" value="Peptidase S8 propeptide/proteinase inhibitor I9"/>
    <property type="match status" value="1"/>
</dbReference>
<organism evidence="15 16">
    <name type="scientific">Dioscorea zingiberensis</name>
    <dbReference type="NCBI Taxonomy" id="325984"/>
    <lineage>
        <taxon>Eukaryota</taxon>
        <taxon>Viridiplantae</taxon>
        <taxon>Streptophyta</taxon>
        <taxon>Embryophyta</taxon>
        <taxon>Tracheophyta</taxon>
        <taxon>Spermatophyta</taxon>
        <taxon>Magnoliopsida</taxon>
        <taxon>Liliopsida</taxon>
        <taxon>Dioscoreales</taxon>
        <taxon>Dioscoreaceae</taxon>
        <taxon>Dioscorea</taxon>
    </lineage>
</organism>
<dbReference type="CDD" id="cd02120">
    <property type="entry name" value="PA_subtilisin_like"/>
    <property type="match status" value="1"/>
</dbReference>
<dbReference type="CDD" id="cd04852">
    <property type="entry name" value="Peptidases_S8_3"/>
    <property type="match status" value="1"/>
</dbReference>
<dbReference type="Gene3D" id="2.60.40.2310">
    <property type="match status" value="1"/>
</dbReference>
<evidence type="ECO:0000256" key="3">
    <source>
        <dbReference type="ARBA" id="ARBA00022525"/>
    </source>
</evidence>
<name>A0A9D5CET6_9LILI</name>
<dbReference type="InterPro" id="IPR023828">
    <property type="entry name" value="Peptidase_S8_Ser-AS"/>
</dbReference>
<dbReference type="Gene3D" id="3.50.30.30">
    <property type="match status" value="1"/>
</dbReference>
<evidence type="ECO:0000256" key="2">
    <source>
        <dbReference type="ARBA" id="ARBA00011073"/>
    </source>
</evidence>
<dbReference type="Pfam" id="PF17766">
    <property type="entry name" value="fn3_6"/>
    <property type="match status" value="1"/>
</dbReference>
<dbReference type="InterPro" id="IPR037045">
    <property type="entry name" value="S8pro/Inhibitor_I9_sf"/>
</dbReference>
<reference evidence="15" key="2">
    <citation type="journal article" date="2022" name="Hortic Res">
        <title>The genome of Dioscorea zingiberensis sheds light on the biosynthesis, origin and evolution of the medicinally important diosgenin saponins.</title>
        <authorList>
            <person name="Li Y."/>
            <person name="Tan C."/>
            <person name="Li Z."/>
            <person name="Guo J."/>
            <person name="Li S."/>
            <person name="Chen X."/>
            <person name="Wang C."/>
            <person name="Dai X."/>
            <person name="Yang H."/>
            <person name="Song W."/>
            <person name="Hou L."/>
            <person name="Xu J."/>
            <person name="Tong Z."/>
            <person name="Xu A."/>
            <person name="Yuan X."/>
            <person name="Wang W."/>
            <person name="Yang Q."/>
            <person name="Chen L."/>
            <person name="Sun Z."/>
            <person name="Wang K."/>
            <person name="Pan B."/>
            <person name="Chen J."/>
            <person name="Bao Y."/>
            <person name="Liu F."/>
            <person name="Qi X."/>
            <person name="Gang D.R."/>
            <person name="Wen J."/>
            <person name="Li J."/>
        </authorList>
    </citation>
    <scope>NUCLEOTIDE SEQUENCE</scope>
    <source>
        <strain evidence="15">Dzin_1.0</strain>
    </source>
</reference>
<evidence type="ECO:0008006" key="17">
    <source>
        <dbReference type="Google" id="ProtNLM"/>
    </source>
</evidence>
<dbReference type="GO" id="GO:0005576">
    <property type="term" value="C:extracellular region"/>
    <property type="evidence" value="ECO:0007669"/>
    <property type="project" value="UniProtKB-SubCell"/>
</dbReference>
<dbReference type="InterPro" id="IPR010259">
    <property type="entry name" value="S8pro/Inhibitor_I9"/>
</dbReference>
<evidence type="ECO:0000259" key="12">
    <source>
        <dbReference type="Pfam" id="PF00082"/>
    </source>
</evidence>
<feature type="active site" description="Charge relay system" evidence="9 10">
    <location>
        <position position="541"/>
    </location>
</feature>
<accession>A0A9D5CET6</accession>